<evidence type="ECO:0000256" key="2">
    <source>
        <dbReference type="ARBA" id="ARBA00022692"/>
    </source>
</evidence>
<gene>
    <name evidence="8" type="primary">KNAG0J02430</name>
    <name evidence="8" type="ordered locus">KNAG_0J02430</name>
</gene>
<feature type="transmembrane region" description="Helical" evidence="6">
    <location>
        <begin position="436"/>
        <end position="461"/>
    </location>
</feature>
<evidence type="ECO:0000313" key="9">
    <source>
        <dbReference type="Proteomes" id="UP000006310"/>
    </source>
</evidence>
<feature type="compositionally biased region" description="Basic residues" evidence="5">
    <location>
        <begin position="907"/>
        <end position="922"/>
    </location>
</feature>
<dbReference type="KEGG" id="kng:KNAG_0J02430"/>
<feature type="compositionally biased region" description="Polar residues" evidence="5">
    <location>
        <begin position="781"/>
        <end position="790"/>
    </location>
</feature>
<keyword evidence="4 6" id="KW-0472">Membrane</keyword>
<keyword evidence="9" id="KW-1185">Reference proteome</keyword>
<evidence type="ECO:0000313" key="8">
    <source>
        <dbReference type="EMBL" id="CCK72322.1"/>
    </source>
</evidence>
<dbReference type="Proteomes" id="UP000006310">
    <property type="component" value="Chromosome 10"/>
</dbReference>
<dbReference type="GeneID" id="34528077"/>
<feature type="transmembrane region" description="Helical" evidence="6">
    <location>
        <begin position="299"/>
        <end position="320"/>
    </location>
</feature>
<dbReference type="PANTHER" id="PTHR12308:SF73">
    <property type="entry name" value="ANOCTAMIN"/>
    <property type="match status" value="1"/>
</dbReference>
<feature type="compositionally biased region" description="Polar residues" evidence="5">
    <location>
        <begin position="638"/>
        <end position="649"/>
    </location>
</feature>
<feature type="transmembrane region" description="Helical" evidence="6">
    <location>
        <begin position="253"/>
        <end position="278"/>
    </location>
</feature>
<feature type="transmembrane region" description="Helical" evidence="6">
    <location>
        <begin position="552"/>
        <end position="573"/>
    </location>
</feature>
<dbReference type="GO" id="GO:0032541">
    <property type="term" value="C:cortical endoplasmic reticulum"/>
    <property type="evidence" value="ECO:0007669"/>
    <property type="project" value="TreeGrafter"/>
</dbReference>
<accession>J7S2Z2</accession>
<evidence type="ECO:0000256" key="4">
    <source>
        <dbReference type="ARBA" id="ARBA00023136"/>
    </source>
</evidence>
<dbReference type="InterPro" id="IPR007632">
    <property type="entry name" value="Anoctamin"/>
</dbReference>
<dbReference type="HOGENOM" id="CLU_014462_0_0_1"/>
<evidence type="ECO:0000256" key="3">
    <source>
        <dbReference type="ARBA" id="ARBA00022989"/>
    </source>
</evidence>
<feature type="region of interest" description="Disordered" evidence="5">
    <location>
        <begin position="739"/>
        <end position="922"/>
    </location>
</feature>
<feature type="region of interest" description="Disordered" evidence="5">
    <location>
        <begin position="638"/>
        <end position="687"/>
    </location>
</feature>
<evidence type="ECO:0000259" key="7">
    <source>
        <dbReference type="Pfam" id="PF04547"/>
    </source>
</evidence>
<feature type="compositionally biased region" description="Basic and acidic residues" evidence="5">
    <location>
        <begin position="650"/>
        <end position="683"/>
    </location>
</feature>
<dbReference type="RefSeq" id="XP_022466567.1">
    <property type="nucleotide sequence ID" value="XM_022610253.1"/>
</dbReference>
<feature type="compositionally biased region" description="Polar residues" evidence="5">
    <location>
        <begin position="885"/>
        <end position="904"/>
    </location>
</feature>
<organism evidence="8 9">
    <name type="scientific">Huiozyma naganishii (strain ATCC MYA-139 / BCRC 22969 / CBS 8797 / KCTC 17520 / NBRC 10181 / NCYC 3082 / Yp74L-3)</name>
    <name type="common">Yeast</name>
    <name type="synonym">Kazachstania naganishii</name>
    <dbReference type="NCBI Taxonomy" id="1071383"/>
    <lineage>
        <taxon>Eukaryota</taxon>
        <taxon>Fungi</taxon>
        <taxon>Dikarya</taxon>
        <taxon>Ascomycota</taxon>
        <taxon>Saccharomycotina</taxon>
        <taxon>Saccharomycetes</taxon>
        <taxon>Saccharomycetales</taxon>
        <taxon>Saccharomycetaceae</taxon>
        <taxon>Huiozyma</taxon>
    </lineage>
</organism>
<feature type="transmembrane region" description="Helical" evidence="6">
    <location>
        <begin position="506"/>
        <end position="524"/>
    </location>
</feature>
<evidence type="ECO:0000256" key="5">
    <source>
        <dbReference type="SAM" id="MobiDB-lite"/>
    </source>
</evidence>
<proteinExistence type="predicted"/>
<evidence type="ECO:0000256" key="1">
    <source>
        <dbReference type="ARBA" id="ARBA00004141"/>
    </source>
</evidence>
<dbReference type="GO" id="GO:0016020">
    <property type="term" value="C:membrane"/>
    <property type="evidence" value="ECO:0007669"/>
    <property type="project" value="UniProtKB-SubCell"/>
</dbReference>
<name>J7S2Z2_HUIN7</name>
<dbReference type="GO" id="GO:0005254">
    <property type="term" value="F:chloride channel activity"/>
    <property type="evidence" value="ECO:0007669"/>
    <property type="project" value="TreeGrafter"/>
</dbReference>
<feature type="domain" description="Anoctamin transmembrane" evidence="7">
    <location>
        <begin position="125"/>
        <end position="582"/>
    </location>
</feature>
<evidence type="ECO:0000256" key="6">
    <source>
        <dbReference type="SAM" id="Phobius"/>
    </source>
</evidence>
<dbReference type="EMBL" id="HE978323">
    <property type="protein sequence ID" value="CCK72322.1"/>
    <property type="molecule type" value="Genomic_DNA"/>
</dbReference>
<reference evidence="8 9" key="1">
    <citation type="journal article" date="2011" name="Proc. Natl. Acad. Sci. U.S.A.">
        <title>Evolutionary erosion of yeast sex chromosomes by mating-type switching accidents.</title>
        <authorList>
            <person name="Gordon J.L."/>
            <person name="Armisen D."/>
            <person name="Proux-Wera E."/>
            <person name="Oheigeartaigh S.S."/>
            <person name="Byrne K.P."/>
            <person name="Wolfe K.H."/>
        </authorList>
    </citation>
    <scope>NUCLEOTIDE SEQUENCE [LARGE SCALE GENOMIC DNA]</scope>
    <source>
        <strain evidence="9">ATCC MYA-139 / BCRC 22969 / CBS 8797 / CCRC 22969 / KCTC 17520 / NBRC 10181 / NCYC 3082</strain>
    </source>
</reference>
<dbReference type="InterPro" id="IPR049452">
    <property type="entry name" value="Anoctamin_TM"/>
</dbReference>
<dbReference type="eggNOG" id="KOG2513">
    <property type="taxonomic scope" value="Eukaryota"/>
</dbReference>
<comment type="subcellular location">
    <subcellularLocation>
        <location evidence="1">Membrane</location>
        <topology evidence="1">Multi-pass membrane protein</topology>
    </subcellularLocation>
</comment>
<dbReference type="AlphaFoldDB" id="J7S2Z2"/>
<dbReference type="OMA" id="HYHPPSH"/>
<protein>
    <recommendedName>
        <fullName evidence="7">Anoctamin transmembrane domain-containing protein</fullName>
    </recommendedName>
</protein>
<dbReference type="PANTHER" id="PTHR12308">
    <property type="entry name" value="ANOCTAMIN"/>
    <property type="match status" value="1"/>
</dbReference>
<feature type="compositionally biased region" description="Polar residues" evidence="5">
    <location>
        <begin position="799"/>
        <end position="814"/>
    </location>
</feature>
<sequence length="922" mass="102939">MARDLEELDPNCVLVFQNTPENETQVVAALEHIDLDTIVKVGNENTSKYAFLRIDCMIEYAALCKVLRQSLHLVVNKCIPLYDNDRTRKLDTLGMRLNKGMFSFPIPKDFELANFAHLTKNPTQALYFAFCTHYEKYLRFLAIVGTIVHFVGSTSKPAEFNKFYSVVLNVWSVTFVTSWVYSKQGYYAKLFGKTVVSLPPVGDFSSPRAVLKRKLLSVPVSVLFVLILVAFQFLCFGLEIFSTQIYTGPFKSILSLVPTVSMIVFVPLLTRIYNTFFVERFIRFENSAYPAHSRTEKNFALTFCATYMPLLITLFVYLPLGHLFTNGVKNKISKCGVPVISNVFTINTKRHQKQLFFFVFPNQVILYATDHIIPVLLKKYVGKKSSKGTKEVDAELTIKNEHPREYRYWQRAKMFDTQITEEFDVESAFKKTVLQFGFIAMFSNIWPLAPLVLLLVNRLVLKSDMIKALKKSRPATVPFDDDSDAQCAGHTVTLAGIRPWDDILKIIAWFGVIVCSTSMFMYRYCYLPGVGKTTLLDSHAAWFIRNPLARSWSSIFFFAVAIEHITLIVFIILKKYFKDYEQETVGYGIVPDSPQKPDATVIVPMDIEKHDFETVPMDKTIKESSTTGHDINISSEVNELTQRGQPQPSHEQESQLSKKDGPLDETEKPSEQVRTPSNEESKPKNKNISKISEYNGNFATSSSSVAGATVPTIIPTSKNYSKRFNADGTAVMQSRTSFANSASVGKEDSSVPEGSGSMVETEQSGAAVAESVTEPALASKAVSTNSQSVTDKPAVAVTAPQTSVTNGTTRSLKSSPFIDIDSAESDSGPVSTRGPDDDDEVPGARGKSTQAHSKRHTVMGVPAPSIPLPHHHHHHHHDAQQQQQEAGTNGSMASMHTSNSSTSMRPDKKHKKGLLHKLKKKL</sequence>
<reference evidence="9" key="2">
    <citation type="submission" date="2012-08" db="EMBL/GenBank/DDBJ databases">
        <title>Genome sequence of Kazachstania naganishii.</title>
        <authorList>
            <person name="Gordon J.L."/>
            <person name="Armisen D."/>
            <person name="Proux-Wera E."/>
            <person name="OhEigeartaigh S.S."/>
            <person name="Byrne K.P."/>
            <person name="Wolfe K.H."/>
        </authorList>
    </citation>
    <scope>NUCLEOTIDE SEQUENCE [LARGE SCALE GENOMIC DNA]</scope>
    <source>
        <strain evidence="9">ATCC MYA-139 / BCRC 22969 / CBS 8797 / CCRC 22969 / KCTC 17520 / NBRC 10181 / NCYC 3082</strain>
    </source>
</reference>
<dbReference type="OrthoDB" id="296386at2759"/>
<keyword evidence="2 6" id="KW-0812">Transmembrane</keyword>
<feature type="transmembrane region" description="Helical" evidence="6">
    <location>
        <begin position="215"/>
        <end position="241"/>
    </location>
</feature>
<keyword evidence="3 6" id="KW-1133">Transmembrane helix</keyword>
<dbReference type="Pfam" id="PF04547">
    <property type="entry name" value="Anoctamin"/>
    <property type="match status" value="1"/>
</dbReference>